<evidence type="ECO:0000256" key="1">
    <source>
        <dbReference type="SAM" id="MobiDB-lite"/>
    </source>
</evidence>
<keyword evidence="2" id="KW-0732">Signal</keyword>
<dbReference type="Pfam" id="PF09476">
    <property type="entry name" value="Pilus_CpaD"/>
    <property type="match status" value="1"/>
</dbReference>
<feature type="signal peptide" evidence="2">
    <location>
        <begin position="1"/>
        <end position="19"/>
    </location>
</feature>
<evidence type="ECO:0000313" key="4">
    <source>
        <dbReference type="Proteomes" id="UP001629244"/>
    </source>
</evidence>
<name>A0ABW8YL57_9SPHN</name>
<feature type="chain" id="PRO_5046167203" evidence="2">
    <location>
        <begin position="20"/>
        <end position="212"/>
    </location>
</feature>
<gene>
    <name evidence="3" type="ORF">ABS767_08515</name>
</gene>
<evidence type="ECO:0000313" key="3">
    <source>
        <dbReference type="EMBL" id="MFL9841001.1"/>
    </source>
</evidence>
<proteinExistence type="predicted"/>
<dbReference type="InterPro" id="IPR019027">
    <property type="entry name" value="Pilus_biogenesis_CpaD-related"/>
</dbReference>
<keyword evidence="3" id="KW-0449">Lipoprotein</keyword>
<sequence length="212" mass="21179">MSKRNTILFLSAAAGLLSACGTGSTPGLESANQPVVARTDYVFDAATDGSYLAAGEQARVAGWLASLRLGYGDRVYVDDPGGTGAARQVASEAARYGVLLSGPAPVTAGAVQPGMVRVIVSRMRASVPGCPDTRDTGEGNFGGKTSSGYGCAINGNLASMVARPEDLVRGEPGSPTADPAQITKSIKALREAAPTGTGGTTVKSEGTGGGGQ</sequence>
<feature type="region of interest" description="Disordered" evidence="1">
    <location>
        <begin position="190"/>
        <end position="212"/>
    </location>
</feature>
<evidence type="ECO:0000256" key="2">
    <source>
        <dbReference type="SAM" id="SignalP"/>
    </source>
</evidence>
<dbReference type="Proteomes" id="UP001629244">
    <property type="component" value="Unassembled WGS sequence"/>
</dbReference>
<dbReference type="PROSITE" id="PS51257">
    <property type="entry name" value="PROKAR_LIPOPROTEIN"/>
    <property type="match status" value="1"/>
</dbReference>
<dbReference type="RefSeq" id="WP_408077920.1">
    <property type="nucleotide sequence ID" value="NZ_JBELQC010000001.1"/>
</dbReference>
<accession>A0ABW8YL57</accession>
<comment type="caution">
    <text evidence="3">The sequence shown here is derived from an EMBL/GenBank/DDBJ whole genome shotgun (WGS) entry which is preliminary data.</text>
</comment>
<organism evidence="3 4">
    <name type="scientific">Sphingomonas plantiphila</name>
    <dbReference type="NCBI Taxonomy" id="3163295"/>
    <lineage>
        <taxon>Bacteria</taxon>
        <taxon>Pseudomonadati</taxon>
        <taxon>Pseudomonadota</taxon>
        <taxon>Alphaproteobacteria</taxon>
        <taxon>Sphingomonadales</taxon>
        <taxon>Sphingomonadaceae</taxon>
        <taxon>Sphingomonas</taxon>
    </lineage>
</organism>
<dbReference type="EMBL" id="JBELQC010000001">
    <property type="protein sequence ID" value="MFL9841001.1"/>
    <property type="molecule type" value="Genomic_DNA"/>
</dbReference>
<keyword evidence="4" id="KW-1185">Reference proteome</keyword>
<protein>
    <submittedName>
        <fullName evidence="3">CpaD family pilus assembly lipoprotein</fullName>
    </submittedName>
</protein>
<reference evidence="3 4" key="1">
    <citation type="submission" date="2024-06" db="EMBL/GenBank/DDBJ databases">
        <authorList>
            <person name="Kaempfer P."/>
            <person name="Viver T."/>
        </authorList>
    </citation>
    <scope>NUCLEOTIDE SEQUENCE [LARGE SCALE GENOMIC DNA]</scope>
    <source>
        <strain evidence="3 4">ST-64</strain>
    </source>
</reference>